<feature type="signal peptide" evidence="2">
    <location>
        <begin position="1"/>
        <end position="24"/>
    </location>
</feature>
<dbReference type="PROSITE" id="PS51257">
    <property type="entry name" value="PROKAR_LIPOPROTEIN"/>
    <property type="match status" value="1"/>
</dbReference>
<dbReference type="AlphaFoldDB" id="A0A5B8XQM7"/>
<proteinExistence type="predicted"/>
<dbReference type="GO" id="GO:0047746">
    <property type="term" value="F:chlorophyllase activity"/>
    <property type="evidence" value="ECO:0007669"/>
    <property type="project" value="TreeGrafter"/>
</dbReference>
<dbReference type="RefSeq" id="WP_146960417.1">
    <property type="nucleotide sequence ID" value="NZ_CP042467.1"/>
</dbReference>
<dbReference type="Proteomes" id="UP000321595">
    <property type="component" value="Chromosome"/>
</dbReference>
<evidence type="ECO:0000313" key="3">
    <source>
        <dbReference type="EMBL" id="QED28202.1"/>
    </source>
</evidence>
<dbReference type="GO" id="GO:0015996">
    <property type="term" value="P:chlorophyll catabolic process"/>
    <property type="evidence" value="ECO:0007669"/>
    <property type="project" value="TreeGrafter"/>
</dbReference>
<dbReference type="InterPro" id="IPR017395">
    <property type="entry name" value="Chlorophyllase-like"/>
</dbReference>
<keyword evidence="2" id="KW-0732">Signal</keyword>
<evidence type="ECO:0000256" key="1">
    <source>
        <dbReference type="SAM" id="MobiDB-lite"/>
    </source>
</evidence>
<feature type="compositionally biased region" description="Low complexity" evidence="1">
    <location>
        <begin position="31"/>
        <end position="88"/>
    </location>
</feature>
<dbReference type="OrthoDB" id="339159at2"/>
<gene>
    <name evidence="3" type="ORF">FRD01_13360</name>
</gene>
<dbReference type="PANTHER" id="PTHR33428:SF2">
    <property type="entry name" value="CHLOROPHYLLASE-2"/>
    <property type="match status" value="1"/>
</dbReference>
<sequence length="376" mass="39916">MKNMLRFSVLGLMSVITLACGDEAAPTRPLTNNQTTTNNQTQTDQTTNGTNNQTATNNETNNQTATNNQTTTNNQTNTNNQTTTNNQTMPPETLYVSTTDAYASGPLATQRFELEDGDNGAPREILVVAPSEPGIYAVVAFHHGFTLRTGYYSDYLEHLASHGFIVVAPQMGTSAFGAPSVSEEADDAQEVYDWMRGNLAAVTGVTPSFDHFGVSGHSRGAKVAWTILRREQNLYQAIVGLDPVDGTGGPLGGQPRVANTAFPVSLPTLIIGTGLGPTGFQACAPEGDNYEQFFDASVSATLLLANAYGHNDMLDANNSCGITCTLCADGPSDGGLRTLTYGSSTMLLRAALQGRTQDQAAITMNLPIQNVTIDTK</sequence>
<reference evidence="3 4" key="1">
    <citation type="submission" date="2019-08" db="EMBL/GenBank/DDBJ databases">
        <authorList>
            <person name="Liang Q."/>
        </authorList>
    </citation>
    <scope>NUCLEOTIDE SEQUENCE [LARGE SCALE GENOMIC DNA]</scope>
    <source>
        <strain evidence="3 4">V1718</strain>
    </source>
</reference>
<dbReference type="SUPFAM" id="SSF53474">
    <property type="entry name" value="alpha/beta-Hydrolases"/>
    <property type="match status" value="1"/>
</dbReference>
<dbReference type="EMBL" id="CP042467">
    <property type="protein sequence ID" value="QED28202.1"/>
    <property type="molecule type" value="Genomic_DNA"/>
</dbReference>
<feature type="region of interest" description="Disordered" evidence="1">
    <location>
        <begin position="26"/>
        <end position="92"/>
    </location>
</feature>
<dbReference type="Gene3D" id="3.40.50.1820">
    <property type="entry name" value="alpha/beta hydrolase"/>
    <property type="match status" value="1"/>
</dbReference>
<dbReference type="PANTHER" id="PTHR33428">
    <property type="entry name" value="CHLOROPHYLLASE-2, CHLOROPLASTIC"/>
    <property type="match status" value="1"/>
</dbReference>
<name>A0A5B8XQM7_9DELT</name>
<evidence type="ECO:0008006" key="5">
    <source>
        <dbReference type="Google" id="ProtNLM"/>
    </source>
</evidence>
<evidence type="ECO:0000313" key="4">
    <source>
        <dbReference type="Proteomes" id="UP000321595"/>
    </source>
</evidence>
<dbReference type="KEGG" id="bbae:FRD01_13360"/>
<protein>
    <recommendedName>
        <fullName evidence="5">Chlorophyllase</fullName>
    </recommendedName>
</protein>
<feature type="chain" id="PRO_5022908593" description="Chlorophyllase" evidence="2">
    <location>
        <begin position="25"/>
        <end position="376"/>
    </location>
</feature>
<dbReference type="InterPro" id="IPR029058">
    <property type="entry name" value="AB_hydrolase_fold"/>
</dbReference>
<organism evidence="3 4">
    <name type="scientific">Microvenator marinus</name>
    <dbReference type="NCBI Taxonomy" id="2600177"/>
    <lineage>
        <taxon>Bacteria</taxon>
        <taxon>Deltaproteobacteria</taxon>
        <taxon>Bradymonadales</taxon>
        <taxon>Microvenatoraceae</taxon>
        <taxon>Microvenator</taxon>
    </lineage>
</organism>
<accession>A0A5B8XQM7</accession>
<dbReference type="Pfam" id="PF07224">
    <property type="entry name" value="Chlorophyllase"/>
    <property type="match status" value="1"/>
</dbReference>
<evidence type="ECO:0000256" key="2">
    <source>
        <dbReference type="SAM" id="SignalP"/>
    </source>
</evidence>
<keyword evidence="4" id="KW-1185">Reference proteome</keyword>